<name>A0A7I4Y5B5_HAECO</name>
<organism evidence="2 3">
    <name type="scientific">Haemonchus contortus</name>
    <name type="common">Barber pole worm</name>
    <dbReference type="NCBI Taxonomy" id="6289"/>
    <lineage>
        <taxon>Eukaryota</taxon>
        <taxon>Metazoa</taxon>
        <taxon>Ecdysozoa</taxon>
        <taxon>Nematoda</taxon>
        <taxon>Chromadorea</taxon>
        <taxon>Rhabditida</taxon>
        <taxon>Rhabditina</taxon>
        <taxon>Rhabditomorpha</taxon>
        <taxon>Strongyloidea</taxon>
        <taxon>Trichostrongylidae</taxon>
        <taxon>Haemonchus</taxon>
    </lineage>
</organism>
<accession>A0A7I4Y5B5</accession>
<protein>
    <submittedName>
        <fullName evidence="3">Uncharacterized protein</fullName>
    </submittedName>
</protein>
<dbReference type="Proteomes" id="UP000025227">
    <property type="component" value="Unplaced"/>
</dbReference>
<reference evidence="3" key="1">
    <citation type="submission" date="2020-12" db="UniProtKB">
        <authorList>
            <consortium name="WormBaseParasite"/>
        </authorList>
    </citation>
    <scope>IDENTIFICATION</scope>
    <source>
        <strain evidence="3">MHco3</strain>
    </source>
</reference>
<dbReference type="WBParaSite" id="HCON_00045750-00001">
    <property type="protein sequence ID" value="HCON_00045750-00001"/>
    <property type="gene ID" value="HCON_00045750"/>
</dbReference>
<feature type="compositionally biased region" description="Basic and acidic residues" evidence="1">
    <location>
        <begin position="93"/>
        <end position="104"/>
    </location>
</feature>
<sequence>MRLLCKNLVLLHRLVPQGDRRKGAIQHRKHWKVMHPLPGRLPKAQVQIQEKKLLVLRPRQRTIAEDLIPANDGHRIRGAIWLNGLYRSGAKSKKVEPESARVSENRPLITYS</sequence>
<feature type="region of interest" description="Disordered" evidence="1">
    <location>
        <begin position="89"/>
        <end position="112"/>
    </location>
</feature>
<dbReference type="AlphaFoldDB" id="A0A7I4Y5B5"/>
<evidence type="ECO:0000256" key="1">
    <source>
        <dbReference type="SAM" id="MobiDB-lite"/>
    </source>
</evidence>
<evidence type="ECO:0000313" key="2">
    <source>
        <dbReference type="Proteomes" id="UP000025227"/>
    </source>
</evidence>
<proteinExistence type="predicted"/>
<keyword evidence="2" id="KW-1185">Reference proteome</keyword>
<evidence type="ECO:0000313" key="3">
    <source>
        <dbReference type="WBParaSite" id="HCON_00045750-00001"/>
    </source>
</evidence>